<gene>
    <name evidence="2" type="ORF">SDC9_172087</name>
</gene>
<protein>
    <submittedName>
        <fullName evidence="2">Uncharacterized protein</fullName>
    </submittedName>
</protein>
<comment type="caution">
    <text evidence="2">The sequence shown here is derived from an EMBL/GenBank/DDBJ whole genome shotgun (WGS) entry which is preliminary data.</text>
</comment>
<feature type="region of interest" description="Disordered" evidence="1">
    <location>
        <begin position="49"/>
        <end position="74"/>
    </location>
</feature>
<dbReference type="EMBL" id="VSSQ01073612">
    <property type="protein sequence ID" value="MPN24685.1"/>
    <property type="molecule type" value="Genomic_DNA"/>
</dbReference>
<name>A0A645GDC9_9ZZZZ</name>
<reference evidence="2" key="1">
    <citation type="submission" date="2019-08" db="EMBL/GenBank/DDBJ databases">
        <authorList>
            <person name="Kucharzyk K."/>
            <person name="Murdoch R.W."/>
            <person name="Higgins S."/>
            <person name="Loffler F."/>
        </authorList>
    </citation>
    <scope>NUCLEOTIDE SEQUENCE</scope>
</reference>
<proteinExistence type="predicted"/>
<accession>A0A645GDC9</accession>
<evidence type="ECO:0000256" key="1">
    <source>
        <dbReference type="SAM" id="MobiDB-lite"/>
    </source>
</evidence>
<dbReference type="AlphaFoldDB" id="A0A645GDC9"/>
<sequence length="131" mass="15005">MSVPEDEIVNIRRSSNFLLRKLDKVLFVFTQEVLHATVLTTFIRPCMRQGDRPPRMNAGKQKAQKLTVKNSTEKPERNRFIGQSVSVSDKELLAGNFRNKRFEVNYQSAFVLKVIGEPDVVVANEKVDFHA</sequence>
<evidence type="ECO:0000313" key="2">
    <source>
        <dbReference type="EMBL" id="MPN24685.1"/>
    </source>
</evidence>
<organism evidence="2">
    <name type="scientific">bioreactor metagenome</name>
    <dbReference type="NCBI Taxonomy" id="1076179"/>
    <lineage>
        <taxon>unclassified sequences</taxon>
        <taxon>metagenomes</taxon>
        <taxon>ecological metagenomes</taxon>
    </lineage>
</organism>